<gene>
    <name evidence="2" type="ORF">PCOR1329_LOCUS57008</name>
</gene>
<protein>
    <submittedName>
        <fullName evidence="2">Uncharacterized protein</fullName>
    </submittedName>
</protein>
<dbReference type="Proteomes" id="UP001189429">
    <property type="component" value="Unassembled WGS sequence"/>
</dbReference>
<evidence type="ECO:0000256" key="1">
    <source>
        <dbReference type="SAM" id="MobiDB-lite"/>
    </source>
</evidence>
<organism evidence="2 3">
    <name type="scientific">Prorocentrum cordatum</name>
    <dbReference type="NCBI Taxonomy" id="2364126"/>
    <lineage>
        <taxon>Eukaryota</taxon>
        <taxon>Sar</taxon>
        <taxon>Alveolata</taxon>
        <taxon>Dinophyceae</taxon>
        <taxon>Prorocentrales</taxon>
        <taxon>Prorocentraceae</taxon>
        <taxon>Prorocentrum</taxon>
    </lineage>
</organism>
<feature type="compositionally biased region" description="Basic residues" evidence="1">
    <location>
        <begin position="38"/>
        <end position="55"/>
    </location>
</feature>
<feature type="region of interest" description="Disordered" evidence="1">
    <location>
        <begin position="72"/>
        <end position="99"/>
    </location>
</feature>
<name>A0ABN9VFI8_9DINO</name>
<evidence type="ECO:0000313" key="3">
    <source>
        <dbReference type="Proteomes" id="UP001189429"/>
    </source>
</evidence>
<reference evidence="2" key="1">
    <citation type="submission" date="2023-10" db="EMBL/GenBank/DDBJ databases">
        <authorList>
            <person name="Chen Y."/>
            <person name="Shah S."/>
            <person name="Dougan E. K."/>
            <person name="Thang M."/>
            <person name="Chan C."/>
        </authorList>
    </citation>
    <scope>NUCLEOTIDE SEQUENCE [LARGE SCALE GENOMIC DNA]</scope>
</reference>
<feature type="region of interest" description="Disordered" evidence="1">
    <location>
        <begin position="1"/>
        <end position="55"/>
    </location>
</feature>
<accession>A0ABN9VFI8</accession>
<sequence length="118" mass="12566">MPRRWCGFASGGCQESVQDESAARVNSGPRSAEGVGRPPRRLRRAGQPRQPRRVSQRLRAIDALVIDGLLSEPPSLRDLSEMPASSLSIPSAGEEGRASPLSTALLVKNPGGVLVRLS</sequence>
<feature type="non-terminal residue" evidence="2">
    <location>
        <position position="118"/>
    </location>
</feature>
<dbReference type="EMBL" id="CAUYUJ010017031">
    <property type="protein sequence ID" value="CAK0871057.1"/>
    <property type="molecule type" value="Genomic_DNA"/>
</dbReference>
<comment type="caution">
    <text evidence="2">The sequence shown here is derived from an EMBL/GenBank/DDBJ whole genome shotgun (WGS) entry which is preliminary data.</text>
</comment>
<proteinExistence type="predicted"/>
<keyword evidence="3" id="KW-1185">Reference proteome</keyword>
<evidence type="ECO:0000313" key="2">
    <source>
        <dbReference type="EMBL" id="CAK0871057.1"/>
    </source>
</evidence>